<comment type="similarity">
    <text evidence="1">Belongs to the FMO family.</text>
</comment>
<keyword evidence="4" id="KW-0521">NADP</keyword>
<dbReference type="EMBL" id="WVTA01000001">
    <property type="protein sequence ID" value="KAK3216589.1"/>
    <property type="molecule type" value="Genomic_DNA"/>
</dbReference>
<dbReference type="GO" id="GO:0050661">
    <property type="term" value="F:NADP binding"/>
    <property type="evidence" value="ECO:0007669"/>
    <property type="project" value="InterPro"/>
</dbReference>
<keyword evidence="2" id="KW-0285">Flavoprotein</keyword>
<evidence type="ECO:0000313" key="7">
    <source>
        <dbReference type="Proteomes" id="UP001280581"/>
    </source>
</evidence>
<dbReference type="Proteomes" id="UP001280581">
    <property type="component" value="Unassembled WGS sequence"/>
</dbReference>
<evidence type="ECO:0000256" key="3">
    <source>
        <dbReference type="ARBA" id="ARBA00022827"/>
    </source>
</evidence>
<dbReference type="GO" id="GO:0004499">
    <property type="term" value="F:N,N-dimethylaniline monooxygenase activity"/>
    <property type="evidence" value="ECO:0007669"/>
    <property type="project" value="InterPro"/>
</dbReference>
<keyword evidence="7" id="KW-1185">Reference proteome</keyword>
<reference evidence="6 7" key="1">
    <citation type="submission" date="2021-02" db="EMBL/GenBank/DDBJ databases">
        <title>Genome assembly of Pseudopithomyces chartarum.</title>
        <authorList>
            <person name="Jauregui R."/>
            <person name="Singh J."/>
            <person name="Voisey C."/>
        </authorList>
    </citation>
    <scope>NUCLEOTIDE SEQUENCE [LARGE SCALE GENOMIC DNA]</scope>
    <source>
        <strain evidence="6 7">AGR01</strain>
    </source>
</reference>
<dbReference type="InterPro" id="IPR000960">
    <property type="entry name" value="Flavin_mOase"/>
</dbReference>
<dbReference type="InterPro" id="IPR020946">
    <property type="entry name" value="Flavin_mOase-like"/>
</dbReference>
<dbReference type="GO" id="GO:0050660">
    <property type="term" value="F:flavin adenine dinucleotide binding"/>
    <property type="evidence" value="ECO:0007669"/>
    <property type="project" value="InterPro"/>
</dbReference>
<keyword evidence="3" id="KW-0274">FAD</keyword>
<name>A0AAN6M5B5_9PLEO</name>
<evidence type="ECO:0000256" key="2">
    <source>
        <dbReference type="ARBA" id="ARBA00022630"/>
    </source>
</evidence>
<dbReference type="InterPro" id="IPR050346">
    <property type="entry name" value="FMO-like"/>
</dbReference>
<evidence type="ECO:0008006" key="8">
    <source>
        <dbReference type="Google" id="ProtNLM"/>
    </source>
</evidence>
<evidence type="ECO:0000256" key="4">
    <source>
        <dbReference type="ARBA" id="ARBA00022857"/>
    </source>
</evidence>
<proteinExistence type="inferred from homology"/>
<gene>
    <name evidence="6" type="ORF">GRF29_1g355355</name>
</gene>
<evidence type="ECO:0000256" key="1">
    <source>
        <dbReference type="ARBA" id="ARBA00009183"/>
    </source>
</evidence>
<organism evidence="6 7">
    <name type="scientific">Pseudopithomyces chartarum</name>
    <dbReference type="NCBI Taxonomy" id="1892770"/>
    <lineage>
        <taxon>Eukaryota</taxon>
        <taxon>Fungi</taxon>
        <taxon>Dikarya</taxon>
        <taxon>Ascomycota</taxon>
        <taxon>Pezizomycotina</taxon>
        <taxon>Dothideomycetes</taxon>
        <taxon>Pleosporomycetidae</taxon>
        <taxon>Pleosporales</taxon>
        <taxon>Massarineae</taxon>
        <taxon>Didymosphaeriaceae</taxon>
        <taxon>Pseudopithomyces</taxon>
    </lineage>
</organism>
<protein>
    <recommendedName>
        <fullName evidence="8">Flavin-containing monooxygenase</fullName>
    </recommendedName>
</protein>
<dbReference type="PANTHER" id="PTHR23023">
    <property type="entry name" value="DIMETHYLANILINE MONOOXYGENASE"/>
    <property type="match status" value="1"/>
</dbReference>
<dbReference type="InterPro" id="IPR036188">
    <property type="entry name" value="FAD/NAD-bd_sf"/>
</dbReference>
<dbReference type="AlphaFoldDB" id="A0AAN6M5B5"/>
<keyword evidence="5" id="KW-0560">Oxidoreductase</keyword>
<sequence length="710" mass="78913">MSKKSVAIIGAGPAGLIAARKLLTLTPFDFTIFEKSARVGGLWDRESFIHPEMTTNFCRFTGSFSDFSWESLKLGRPAPIYPQAWMVERYLQEYAELVPAEHYRFCTAVTKVEKENGKWKIGSHTKDKKRVDYFDHVIIATGYLSTPKDLRCEMDATLKTNPLFPVPILHSTRYRDLEQIIPFEDRSDHQQRTVLVIGGSHSGTDISGLIAHQASDARWRPEGNKAFGGVQVVHVGLNAMLPVPGIVCDATAEHVSMHPLEFTLCERSTREPAPLEFRFGPASAYENQVLLSFYKEVIEGGVADVDFEERLPPNVAYGDRYYPYVQDGKIKPIRGVVRRLEKGTTPNTITAIIKGAKGEDVLVVDVAAVINATGFHSSDGLDFLADGVKRQLEFDATNARLPAVLNASYMSQNANIPDIALLGFVPVNWGVIEMQMRAVANRWLGRPIAEDPQHIAALGDHMRYLQGAVRDGARKEEVPQFLFGDYIGLMEQAAKDLGLSKINGKHGDFDGFVCSSRYVGTEESRGEALKTLYAVHHLREDIDRNNPLLAWVAFSGLTGRWRSEFTNFDGTKTVHDIDAHPRRPTAGDYDLEYVIVIRKRVSIEDDKKHTFIARYTELTHEITLWEVNQAVYLKTGGLISKTRIDRDASGELSIASGTASSSATFAYQIDFRGSRLDSFTIVRGTGGGSSETLTFRRPKEIIGDSLGAAC</sequence>
<dbReference type="PRINTS" id="PR00370">
    <property type="entry name" value="FMOXYGENASE"/>
</dbReference>
<dbReference type="Gene3D" id="3.50.50.60">
    <property type="entry name" value="FAD/NAD(P)-binding domain"/>
    <property type="match status" value="2"/>
</dbReference>
<comment type="caution">
    <text evidence="6">The sequence shown here is derived from an EMBL/GenBank/DDBJ whole genome shotgun (WGS) entry which is preliminary data.</text>
</comment>
<evidence type="ECO:0000313" key="6">
    <source>
        <dbReference type="EMBL" id="KAK3216589.1"/>
    </source>
</evidence>
<dbReference type="Pfam" id="PF00743">
    <property type="entry name" value="FMO-like"/>
    <property type="match status" value="1"/>
</dbReference>
<dbReference type="SUPFAM" id="SSF51905">
    <property type="entry name" value="FAD/NAD(P)-binding domain"/>
    <property type="match status" value="1"/>
</dbReference>
<evidence type="ECO:0000256" key="5">
    <source>
        <dbReference type="ARBA" id="ARBA00023002"/>
    </source>
</evidence>
<accession>A0AAN6M5B5</accession>